<comment type="caution">
    <text evidence="8">The sequence shown here is derived from an EMBL/GenBank/DDBJ whole genome shotgun (WGS) entry which is preliminary data.</text>
</comment>
<feature type="transmembrane region" description="Helical" evidence="6">
    <location>
        <begin position="704"/>
        <end position="728"/>
    </location>
</feature>
<dbReference type="RefSeq" id="WP_066884246.1">
    <property type="nucleotide sequence ID" value="NZ_LAXD01000001.1"/>
</dbReference>
<keyword evidence="9" id="KW-1185">Reference proteome</keyword>
<feature type="transmembrane region" description="Helical" evidence="6">
    <location>
        <begin position="631"/>
        <end position="651"/>
    </location>
</feature>
<dbReference type="NCBIfam" id="TIGR00921">
    <property type="entry name" value="2A067"/>
    <property type="match status" value="1"/>
</dbReference>
<dbReference type="Gene3D" id="1.20.1640.10">
    <property type="entry name" value="Multidrug efflux transporter AcrB transmembrane domain"/>
    <property type="match status" value="2"/>
</dbReference>
<feature type="transmembrane region" description="Helical" evidence="6">
    <location>
        <begin position="296"/>
        <end position="322"/>
    </location>
</feature>
<name>A0A132MMQ8_9ACTN</name>
<feature type="transmembrane region" description="Helical" evidence="6">
    <location>
        <begin position="334"/>
        <end position="356"/>
    </location>
</feature>
<evidence type="ECO:0000256" key="1">
    <source>
        <dbReference type="ARBA" id="ARBA00004651"/>
    </source>
</evidence>
<dbReference type="OrthoDB" id="2365435at2"/>
<dbReference type="AlphaFoldDB" id="A0A132MMQ8"/>
<feature type="transmembrane region" description="Helical" evidence="6">
    <location>
        <begin position="678"/>
        <end position="698"/>
    </location>
</feature>
<feature type="domain" description="SSD" evidence="7">
    <location>
        <begin position="603"/>
        <end position="729"/>
    </location>
</feature>
<evidence type="ECO:0000259" key="7">
    <source>
        <dbReference type="PROSITE" id="PS50156"/>
    </source>
</evidence>
<dbReference type="InterPro" id="IPR004869">
    <property type="entry name" value="MMPL_dom"/>
</dbReference>
<dbReference type="InterPro" id="IPR050545">
    <property type="entry name" value="Mycobact_MmpL"/>
</dbReference>
<evidence type="ECO:0000256" key="2">
    <source>
        <dbReference type="ARBA" id="ARBA00022475"/>
    </source>
</evidence>
<protein>
    <recommendedName>
        <fullName evidence="7">SSD domain-containing protein</fullName>
    </recommendedName>
</protein>
<evidence type="ECO:0000256" key="4">
    <source>
        <dbReference type="ARBA" id="ARBA00022989"/>
    </source>
</evidence>
<evidence type="ECO:0000256" key="5">
    <source>
        <dbReference type="ARBA" id="ARBA00023136"/>
    </source>
</evidence>
<organism evidence="8 9">
    <name type="scientific">Carbonactinospora thermoautotrophica</name>
    <dbReference type="NCBI Taxonomy" id="1469144"/>
    <lineage>
        <taxon>Bacteria</taxon>
        <taxon>Bacillati</taxon>
        <taxon>Actinomycetota</taxon>
        <taxon>Actinomycetes</taxon>
        <taxon>Kitasatosporales</taxon>
        <taxon>Carbonactinosporaceae</taxon>
        <taxon>Carbonactinospora</taxon>
    </lineage>
</organism>
<dbReference type="GO" id="GO:0005886">
    <property type="term" value="C:plasma membrane"/>
    <property type="evidence" value="ECO:0007669"/>
    <property type="project" value="UniProtKB-SubCell"/>
</dbReference>
<keyword evidence="3 6" id="KW-0812">Transmembrane</keyword>
<proteinExistence type="predicted"/>
<dbReference type="Proteomes" id="UP000070188">
    <property type="component" value="Unassembled WGS sequence"/>
</dbReference>
<feature type="transmembrane region" description="Helical" evidence="6">
    <location>
        <begin position="604"/>
        <end position="625"/>
    </location>
</feature>
<keyword evidence="4 6" id="KW-1133">Transmembrane helix</keyword>
<keyword evidence="2" id="KW-1003">Cell membrane</keyword>
<dbReference type="SUPFAM" id="SSF82866">
    <property type="entry name" value="Multidrug efflux transporter AcrB transmembrane domain"/>
    <property type="match status" value="2"/>
</dbReference>
<accession>A0A132MMQ8</accession>
<reference evidence="9" key="1">
    <citation type="submission" date="2015-04" db="EMBL/GenBank/DDBJ databases">
        <title>Physiological reanalysis, assessment of diazotrophy, and genome sequences of multiple isolates of Streptomyces thermoautotrophicus.</title>
        <authorList>
            <person name="MacKellar D.C."/>
            <person name="Lieber L."/>
            <person name="Norman J."/>
            <person name="Bolger A."/>
            <person name="Tobin C."/>
            <person name="Murray J.W."/>
            <person name="Chang R."/>
            <person name="Ford T."/>
            <person name="Nguyen P.Q."/>
            <person name="Woodward J."/>
            <person name="Permingeat H."/>
            <person name="Joshi N.S."/>
            <person name="Silver P.A."/>
            <person name="Usadel B."/>
            <person name="Rutherford A.W."/>
            <person name="Friesen M."/>
            <person name="Prell J."/>
        </authorList>
    </citation>
    <scope>NUCLEOTIDE SEQUENCE [LARGE SCALE GENOMIC DNA]</scope>
    <source>
        <strain evidence="9">H1</strain>
    </source>
</reference>
<dbReference type="PROSITE" id="PS50156">
    <property type="entry name" value="SSD"/>
    <property type="match status" value="2"/>
</dbReference>
<comment type="subcellular location">
    <subcellularLocation>
        <location evidence="1">Cell membrane</location>
        <topology evidence="1">Multi-pass membrane protein</topology>
    </subcellularLocation>
</comment>
<evidence type="ECO:0000256" key="3">
    <source>
        <dbReference type="ARBA" id="ARBA00022692"/>
    </source>
</evidence>
<feature type="transmembrane region" description="Helical" evidence="6">
    <location>
        <begin position="258"/>
        <end position="276"/>
    </location>
</feature>
<dbReference type="PATRIC" id="fig|1469144.10.peg.897"/>
<feature type="transmembrane region" description="Helical" evidence="6">
    <location>
        <begin position="207"/>
        <end position="226"/>
    </location>
</feature>
<dbReference type="InterPro" id="IPR000731">
    <property type="entry name" value="SSD"/>
</dbReference>
<dbReference type="PANTHER" id="PTHR33406">
    <property type="entry name" value="MEMBRANE PROTEIN MJ1562-RELATED"/>
    <property type="match status" value="1"/>
</dbReference>
<feature type="transmembrane region" description="Helical" evidence="6">
    <location>
        <begin position="579"/>
        <end position="597"/>
    </location>
</feature>
<feature type="domain" description="SSD" evidence="7">
    <location>
        <begin position="237"/>
        <end position="357"/>
    </location>
</feature>
<feature type="transmembrane region" description="Helical" evidence="6">
    <location>
        <begin position="391"/>
        <end position="408"/>
    </location>
</feature>
<feature type="transmembrane region" description="Helical" evidence="6">
    <location>
        <begin position="233"/>
        <end position="252"/>
    </location>
</feature>
<dbReference type="STRING" id="1469144.LI90_784"/>
<keyword evidence="5 6" id="KW-0472">Membrane</keyword>
<dbReference type="Pfam" id="PF03176">
    <property type="entry name" value="MMPL"/>
    <property type="match status" value="2"/>
</dbReference>
<gene>
    <name evidence="8" type="ORF">LI90_784</name>
</gene>
<evidence type="ECO:0000313" key="9">
    <source>
        <dbReference type="Proteomes" id="UP000070188"/>
    </source>
</evidence>
<dbReference type="EMBL" id="LAXD01000001">
    <property type="protein sequence ID" value="KWW99150.1"/>
    <property type="molecule type" value="Genomic_DNA"/>
</dbReference>
<evidence type="ECO:0000313" key="8">
    <source>
        <dbReference type="EMBL" id="KWW99150.1"/>
    </source>
</evidence>
<dbReference type="PANTHER" id="PTHR33406:SF13">
    <property type="entry name" value="MEMBRANE PROTEIN YDFJ"/>
    <property type="match status" value="1"/>
</dbReference>
<evidence type="ECO:0000256" key="6">
    <source>
        <dbReference type="SAM" id="Phobius"/>
    </source>
</evidence>
<sequence length="749" mass="78957">MRALFLAIGTFVERHPLRIVTVAVVLTLLAVLGVSSTQIVTTQDAFVPRDSPVFQGYEAYERAFGGDPLVVLIPGSPDQLTSPATLTAMRSLHAKLSGDPAVRSVVSIVTLLQAAALPGAPAPNPNALRSIVYTPDGNPQPQFAAMLPRGHSVMVVRLAGGLTVDQQRQAADRVLEAVRSVGLPAGTTVAGTPRLIGEITTSITKDMAITGGIAIALMIVVLYLVFPVRRRLLALPIVVVGVLWTFGATSAMSIPLTLVTMAGLPVLVGLGVDFAIQFHNRYEEEIHRGQQPDQGLLAAVTRIGPAVGIAVAASALGFITLLLSRVPAVREFGLLLAIGVVALYAAGLFGLNALLYRYDRPRNARKRVTMRRRWTLADRLPVLSTAAVRRGPLVAVVAILLAAGGYAVDGRLAVQTDIEKLIPSDTPGVVALRDARDVIGTTNSVPLLISARDVTDPRVLAWMKDFQSRVLRDHPQVLSAESLATALPPVPGSQPASNSQAIAQAVQAMPADVRRNLITDDRTGASLTFNIAQMPIAELNTLIGQIVAEAQPPDGVSVVPGGTLTLAGAAVSAVTERRTAVAVTGFLAVFVGLLLIYRNWRRAIAPVVPVVLVTGWSSGVMWLLGIELNPLTAVMSALIIGIGTEFAILLLERYEEERATGAAPTAAINQAVTRVGQAVTASALTVAAGFGALLASSFPALREFAAVTVINVLLSLLATLVIIPPLIVRLDRRRAPMPETPVLSAEMQH</sequence>